<dbReference type="PANTHER" id="PTHR43018">
    <property type="entry name" value="PHOSPHO-2-DEHYDRO-3-DEOXYHEPTONATE ALDOLASE"/>
    <property type="match status" value="1"/>
</dbReference>
<protein>
    <submittedName>
        <fullName evidence="4">3-deoxy-7-phosphoheptulonate synthase</fullName>
    </submittedName>
</protein>
<organism evidence="4 5">
    <name type="scientific">candidate division GN15 bacterium</name>
    <dbReference type="NCBI Taxonomy" id="2072418"/>
    <lineage>
        <taxon>Bacteria</taxon>
        <taxon>candidate division GN15</taxon>
    </lineage>
</organism>
<dbReference type="InterPro" id="IPR013785">
    <property type="entry name" value="Aldolase_TIM"/>
</dbReference>
<dbReference type="GO" id="GO:0016832">
    <property type="term" value="F:aldehyde-lyase activity"/>
    <property type="evidence" value="ECO:0007669"/>
    <property type="project" value="InterPro"/>
</dbReference>
<dbReference type="GO" id="GO:0009073">
    <property type="term" value="P:aromatic amino acid family biosynthetic process"/>
    <property type="evidence" value="ECO:0007669"/>
    <property type="project" value="InterPro"/>
</dbReference>
<dbReference type="InterPro" id="IPR052899">
    <property type="entry name" value="Class-I_DAHP_synthase"/>
</dbReference>
<gene>
    <name evidence="4" type="primary">aroF</name>
    <name evidence="4" type="ORF">C3F09_01395</name>
</gene>
<dbReference type="Gene3D" id="3.20.20.70">
    <property type="entry name" value="Aldolase class I"/>
    <property type="match status" value="1"/>
</dbReference>
<dbReference type="PANTHER" id="PTHR43018:SF1">
    <property type="entry name" value="PROTEIN AROA(G)"/>
    <property type="match status" value="1"/>
</dbReference>
<dbReference type="AlphaFoldDB" id="A0A855X4U2"/>
<evidence type="ECO:0000256" key="1">
    <source>
        <dbReference type="ARBA" id="ARBA00022679"/>
    </source>
</evidence>
<dbReference type="Gene3D" id="3.30.70.1140">
    <property type="entry name" value="Phospho-2-dehydro-3-deoxyheptonate aldolase, domain 1"/>
    <property type="match status" value="1"/>
</dbReference>
<dbReference type="Proteomes" id="UP000250918">
    <property type="component" value="Unassembled WGS sequence"/>
</dbReference>
<keyword evidence="1" id="KW-0808">Transferase</keyword>
<dbReference type="NCBIfam" id="NF009239">
    <property type="entry name" value="PRK12595.1"/>
    <property type="match status" value="1"/>
</dbReference>
<dbReference type="SUPFAM" id="SSF51569">
    <property type="entry name" value="Aldolase"/>
    <property type="match status" value="1"/>
</dbReference>
<feature type="domain" description="DAHP synthetase I/KDSA" evidence="2">
    <location>
        <begin position="89"/>
        <end position="327"/>
    </location>
</feature>
<dbReference type="GO" id="GO:0016740">
    <property type="term" value="F:transferase activity"/>
    <property type="evidence" value="ECO:0007669"/>
    <property type="project" value="UniProtKB-KW"/>
</dbReference>
<evidence type="ECO:0000313" key="5">
    <source>
        <dbReference type="Proteomes" id="UP000250918"/>
    </source>
</evidence>
<dbReference type="Pfam" id="PF00793">
    <property type="entry name" value="DAHP_synth_1"/>
    <property type="match status" value="1"/>
</dbReference>
<dbReference type="InterPro" id="IPR006268">
    <property type="entry name" value="DAHP_syn_2"/>
</dbReference>
<comment type="caution">
    <text evidence="4">The sequence shown here is derived from an EMBL/GenBank/DDBJ whole genome shotgun (WGS) entry which is preliminary data.</text>
</comment>
<dbReference type="NCBIfam" id="TIGR01361">
    <property type="entry name" value="DAHP_synth_Bsub"/>
    <property type="match status" value="1"/>
</dbReference>
<evidence type="ECO:0000259" key="2">
    <source>
        <dbReference type="Pfam" id="PF00793"/>
    </source>
</evidence>
<proteinExistence type="predicted"/>
<feature type="domain" description="DAHP synthase ferredoxin-like" evidence="3">
    <location>
        <begin position="1"/>
        <end position="66"/>
    </location>
</feature>
<dbReference type="NCBIfam" id="NF006421">
    <property type="entry name" value="PRK08673.1"/>
    <property type="match status" value="1"/>
</dbReference>
<name>A0A855X4U2_9BACT</name>
<dbReference type="Pfam" id="PF18152">
    <property type="entry name" value="DAHP_snth_FXD"/>
    <property type="match status" value="1"/>
</dbReference>
<accession>A0A855X4U2</accession>
<sequence length="338" mass="36243">MFIVMSPGATREQIAAVCDEISRMGLKAHPINGTTRTAIGVTGNKTQVAADHLLVLSGVEDVVHVSSPYRLASRESHPDSTVINVGGVKFGGSEFSVIAGPCAVESREQLMTAANRVARAGVKLFRGGAYKPRTSPYSFQGLGKPGLELLAEVRAKYGLRIVTEAIDTETIEMVAEYSDIIQLGARNMQNFSLLKKAGRMRKPVLLKRGMAATVEEFLLAAEYILSEGNEQVILCERGIRTMAEPARNVLDLAVIPQIKLLSHLPIIADPSHGTGRQARILPMSRASLAAGADGLLIEVHHAPEAALSDGPQAITLDEFDTLMAELRKLGPAVGRIVH</sequence>
<dbReference type="InterPro" id="IPR041071">
    <property type="entry name" value="DAHP_snth_FXD"/>
</dbReference>
<evidence type="ECO:0000259" key="3">
    <source>
        <dbReference type="Pfam" id="PF18152"/>
    </source>
</evidence>
<dbReference type="EMBL" id="PQAP01000006">
    <property type="protein sequence ID" value="PWB75942.1"/>
    <property type="molecule type" value="Genomic_DNA"/>
</dbReference>
<dbReference type="InterPro" id="IPR006218">
    <property type="entry name" value="DAHP1/KDSA"/>
</dbReference>
<evidence type="ECO:0000313" key="4">
    <source>
        <dbReference type="EMBL" id="PWB75942.1"/>
    </source>
</evidence>
<reference evidence="4 5" key="1">
    <citation type="journal article" date="2018" name="ISME J.">
        <title>A methanotrophic archaeon couples anaerobic oxidation of methane to Fe(III) reduction.</title>
        <authorList>
            <person name="Cai C."/>
            <person name="Leu A.O."/>
            <person name="Xie G.J."/>
            <person name="Guo J."/>
            <person name="Feng Y."/>
            <person name="Zhao J.X."/>
            <person name="Tyson G.W."/>
            <person name="Yuan Z."/>
            <person name="Hu S."/>
        </authorList>
    </citation>
    <scope>NUCLEOTIDE SEQUENCE [LARGE SCALE GENOMIC DNA]</scope>
    <source>
        <strain evidence="4">FeB_12</strain>
    </source>
</reference>